<reference evidence="2" key="3">
    <citation type="journal article" date="2017" name="Nature">
        <title>Genome sequence of the progenitor of the wheat D genome Aegilops tauschii.</title>
        <authorList>
            <person name="Luo M.C."/>
            <person name="Gu Y.Q."/>
            <person name="Puiu D."/>
            <person name="Wang H."/>
            <person name="Twardziok S.O."/>
            <person name="Deal K.R."/>
            <person name="Huo N."/>
            <person name="Zhu T."/>
            <person name="Wang L."/>
            <person name="Wang Y."/>
            <person name="McGuire P.E."/>
            <person name="Liu S."/>
            <person name="Long H."/>
            <person name="Ramasamy R.K."/>
            <person name="Rodriguez J.C."/>
            <person name="Van S.L."/>
            <person name="Yuan L."/>
            <person name="Wang Z."/>
            <person name="Xia Z."/>
            <person name="Xiao L."/>
            <person name="Anderson O.D."/>
            <person name="Ouyang S."/>
            <person name="Liang Y."/>
            <person name="Zimin A.V."/>
            <person name="Pertea G."/>
            <person name="Qi P."/>
            <person name="Bennetzen J.L."/>
            <person name="Dai X."/>
            <person name="Dawson M.W."/>
            <person name="Muller H.G."/>
            <person name="Kugler K."/>
            <person name="Rivarola-Duarte L."/>
            <person name="Spannagl M."/>
            <person name="Mayer K.F.X."/>
            <person name="Lu F.H."/>
            <person name="Bevan M.W."/>
            <person name="Leroy P."/>
            <person name="Li P."/>
            <person name="You F.M."/>
            <person name="Sun Q."/>
            <person name="Liu Z."/>
            <person name="Lyons E."/>
            <person name="Wicker T."/>
            <person name="Salzberg S.L."/>
            <person name="Devos K.M."/>
            <person name="Dvorak J."/>
        </authorList>
    </citation>
    <scope>NUCLEOTIDE SEQUENCE [LARGE SCALE GENOMIC DNA]</scope>
    <source>
        <strain evidence="2">cv. AL8/78</strain>
    </source>
</reference>
<dbReference type="PANTHER" id="PTHR47723">
    <property type="entry name" value="OS05G0353850 PROTEIN"/>
    <property type="match status" value="1"/>
</dbReference>
<reference evidence="2" key="5">
    <citation type="journal article" date="2021" name="G3 (Bethesda)">
        <title>Aegilops tauschii genome assembly Aet v5.0 features greater sequence contiguity and improved annotation.</title>
        <authorList>
            <person name="Wang L."/>
            <person name="Zhu T."/>
            <person name="Rodriguez J.C."/>
            <person name="Deal K.R."/>
            <person name="Dubcovsky J."/>
            <person name="McGuire P.E."/>
            <person name="Lux T."/>
            <person name="Spannagl M."/>
            <person name="Mayer K.F.X."/>
            <person name="Baldrich P."/>
            <person name="Meyers B.C."/>
            <person name="Huo N."/>
            <person name="Gu Y.Q."/>
            <person name="Zhou H."/>
            <person name="Devos K.M."/>
            <person name="Bennetzen J.L."/>
            <person name="Unver T."/>
            <person name="Budak H."/>
            <person name="Gulick P.J."/>
            <person name="Galiba G."/>
            <person name="Kalapos B."/>
            <person name="Nelson D.R."/>
            <person name="Li P."/>
            <person name="You F.M."/>
            <person name="Luo M.C."/>
            <person name="Dvorak J."/>
        </authorList>
    </citation>
    <scope>NUCLEOTIDE SEQUENCE [LARGE SCALE GENOMIC DNA]</scope>
    <source>
        <strain evidence="2">cv. AL8/78</strain>
    </source>
</reference>
<proteinExistence type="predicted"/>
<dbReference type="EnsemblPlants" id="AET4Gv20432500.10">
    <property type="protein sequence ID" value="AET4Gv20432500.10"/>
    <property type="gene ID" value="AET4Gv20432500"/>
</dbReference>
<reference evidence="2" key="4">
    <citation type="submission" date="2019-03" db="UniProtKB">
        <authorList>
            <consortium name="EnsemblPlants"/>
        </authorList>
    </citation>
    <scope>IDENTIFICATION</scope>
</reference>
<dbReference type="InterPro" id="IPR036397">
    <property type="entry name" value="RNaseH_sf"/>
</dbReference>
<reference evidence="3" key="2">
    <citation type="journal article" date="2017" name="Nat. Plants">
        <title>The Aegilops tauschii genome reveals multiple impacts of transposons.</title>
        <authorList>
            <person name="Zhao G."/>
            <person name="Zou C."/>
            <person name="Li K."/>
            <person name="Wang K."/>
            <person name="Li T."/>
            <person name="Gao L."/>
            <person name="Zhang X."/>
            <person name="Wang H."/>
            <person name="Yang Z."/>
            <person name="Liu X."/>
            <person name="Jiang W."/>
            <person name="Mao L."/>
            <person name="Kong X."/>
            <person name="Jiao Y."/>
            <person name="Jia J."/>
        </authorList>
    </citation>
    <scope>NUCLEOTIDE SEQUENCE [LARGE SCALE GENOMIC DNA]</scope>
    <source>
        <strain evidence="3">cv. AL8/78</strain>
    </source>
</reference>
<dbReference type="Gramene" id="AET4Gv20432500.10">
    <property type="protein sequence ID" value="AET4Gv20432500.10"/>
    <property type="gene ID" value="AET4Gv20432500"/>
</dbReference>
<dbReference type="Gene3D" id="3.30.420.10">
    <property type="entry name" value="Ribonuclease H-like superfamily/Ribonuclease H"/>
    <property type="match status" value="1"/>
</dbReference>
<dbReference type="GO" id="GO:0004523">
    <property type="term" value="F:RNA-DNA hybrid ribonuclease activity"/>
    <property type="evidence" value="ECO:0007669"/>
    <property type="project" value="InterPro"/>
</dbReference>
<dbReference type="GO" id="GO:0003676">
    <property type="term" value="F:nucleic acid binding"/>
    <property type="evidence" value="ECO:0007669"/>
    <property type="project" value="InterPro"/>
</dbReference>
<dbReference type="InterPro" id="IPR012337">
    <property type="entry name" value="RNaseH-like_sf"/>
</dbReference>
<reference evidence="3" key="1">
    <citation type="journal article" date="2014" name="Science">
        <title>Ancient hybridizations among the ancestral genomes of bread wheat.</title>
        <authorList>
            <consortium name="International Wheat Genome Sequencing Consortium,"/>
            <person name="Marcussen T."/>
            <person name="Sandve S.R."/>
            <person name="Heier L."/>
            <person name="Spannagl M."/>
            <person name="Pfeifer M."/>
            <person name="Jakobsen K.S."/>
            <person name="Wulff B.B."/>
            <person name="Steuernagel B."/>
            <person name="Mayer K.F."/>
            <person name="Olsen O.A."/>
        </authorList>
    </citation>
    <scope>NUCLEOTIDE SEQUENCE [LARGE SCALE GENOMIC DNA]</scope>
    <source>
        <strain evidence="3">cv. AL8/78</strain>
    </source>
</reference>
<sequence>RSTCPLCGVEEEGTYHALVACTHARILWVNMRARWPLPSDDFLIDNGKEWLMHLLSTCSDDVRDMIIMLTWRIWQLRNDQTHGKEVPSIPNTVYFLDSYYKSIKLAGSYSTEEILKGKMSSSADQISVQRMETPALLWPAPKSGTVALTVDDSFQEADGSAAAGMVLRDSDGRVIFATYRVLFYCNDSLEAELHAIMQDMALAIHHTTLPVVVQSSDFSEALASLSNNALVPSAYGHLVLEIKDLMSSREFLPQKIHRSQNRVADRLANYSRSERTTAVWLNSVPPCIEDLWPLDCNTINLQ</sequence>
<dbReference type="AlphaFoldDB" id="A0A453I3P5"/>
<dbReference type="InterPro" id="IPR044730">
    <property type="entry name" value="RNase_H-like_dom_plant"/>
</dbReference>
<dbReference type="Pfam" id="PF13456">
    <property type="entry name" value="RVT_3"/>
    <property type="match status" value="1"/>
</dbReference>
<feature type="domain" description="RNase H type-1" evidence="1">
    <location>
        <begin position="151"/>
        <end position="270"/>
    </location>
</feature>
<protein>
    <recommendedName>
        <fullName evidence="1">RNase H type-1 domain-containing protein</fullName>
    </recommendedName>
</protein>
<accession>A0A453I3P5</accession>
<dbReference type="Proteomes" id="UP000015105">
    <property type="component" value="Chromosome 4D"/>
</dbReference>
<dbReference type="PANTHER" id="PTHR47723:SF24">
    <property type="entry name" value="RNASE H TYPE-1 DOMAIN-CONTAINING PROTEIN"/>
    <property type="match status" value="1"/>
</dbReference>
<dbReference type="CDD" id="cd06222">
    <property type="entry name" value="RNase_H_like"/>
    <property type="match status" value="1"/>
</dbReference>
<evidence type="ECO:0000313" key="3">
    <source>
        <dbReference type="Proteomes" id="UP000015105"/>
    </source>
</evidence>
<evidence type="ECO:0000259" key="1">
    <source>
        <dbReference type="Pfam" id="PF13456"/>
    </source>
</evidence>
<name>A0A453I3P5_AEGTS</name>
<dbReference type="InterPro" id="IPR002156">
    <property type="entry name" value="RNaseH_domain"/>
</dbReference>
<evidence type="ECO:0000313" key="2">
    <source>
        <dbReference type="EnsemblPlants" id="AET4Gv20432500.10"/>
    </source>
</evidence>
<dbReference type="InterPro" id="IPR053151">
    <property type="entry name" value="RNase_H-like"/>
</dbReference>
<keyword evidence="3" id="KW-1185">Reference proteome</keyword>
<dbReference type="SUPFAM" id="SSF53098">
    <property type="entry name" value="Ribonuclease H-like"/>
    <property type="match status" value="1"/>
</dbReference>
<organism evidence="2 3">
    <name type="scientific">Aegilops tauschii subsp. strangulata</name>
    <name type="common">Goatgrass</name>
    <dbReference type="NCBI Taxonomy" id="200361"/>
    <lineage>
        <taxon>Eukaryota</taxon>
        <taxon>Viridiplantae</taxon>
        <taxon>Streptophyta</taxon>
        <taxon>Embryophyta</taxon>
        <taxon>Tracheophyta</taxon>
        <taxon>Spermatophyta</taxon>
        <taxon>Magnoliopsida</taxon>
        <taxon>Liliopsida</taxon>
        <taxon>Poales</taxon>
        <taxon>Poaceae</taxon>
        <taxon>BOP clade</taxon>
        <taxon>Pooideae</taxon>
        <taxon>Triticodae</taxon>
        <taxon>Triticeae</taxon>
        <taxon>Triticinae</taxon>
        <taxon>Aegilops</taxon>
    </lineage>
</organism>